<name>A0A4Y1X3M1_9BACT</name>
<gene>
    <name evidence="1" type="ORF">A5CPEGH6_17070</name>
</gene>
<protein>
    <submittedName>
        <fullName evidence="1">Uncharacterized protein</fullName>
    </submittedName>
</protein>
<dbReference type="RefSeq" id="WP_141429064.1">
    <property type="nucleotide sequence ID" value="NZ_AP019736.1"/>
</dbReference>
<evidence type="ECO:0000313" key="1">
    <source>
        <dbReference type="EMBL" id="BBL07069.1"/>
    </source>
</evidence>
<sequence length="134" mass="15513">MIRHRIIRTLCCLPLLLPAACEHPDGNELFTEVSIRLVMPDSRPVERLEILTDISYFYNLNTYERTAFPETVERNRTTVRLRRGIYNFIVEARATYADGTTRRLYCADHANDRAKAVTWVNGQESAVLLLQANR</sequence>
<proteinExistence type="predicted"/>
<organism evidence="1 2">
    <name type="scientific">Alistipes dispar</name>
    <dbReference type="NCBI Taxonomy" id="2585119"/>
    <lineage>
        <taxon>Bacteria</taxon>
        <taxon>Pseudomonadati</taxon>
        <taxon>Bacteroidota</taxon>
        <taxon>Bacteroidia</taxon>
        <taxon>Bacteroidales</taxon>
        <taxon>Rikenellaceae</taxon>
        <taxon>Alistipes</taxon>
    </lineage>
</organism>
<evidence type="ECO:0000313" key="2">
    <source>
        <dbReference type="Proteomes" id="UP000319374"/>
    </source>
</evidence>
<accession>A0A4Y1X3M1</accession>
<dbReference type="OrthoDB" id="1003054at2"/>
<dbReference type="KEGG" id="ada:A5CPEGH6_17070"/>
<keyword evidence="2" id="KW-1185">Reference proteome</keyword>
<reference evidence="2" key="1">
    <citation type="submission" date="2019-06" db="EMBL/GenBank/DDBJ databases">
        <title>Alistipes onderdonkii subsp. vulgaris subsp. nov., Alistipes dispar sp. nov. and Alistipes communis sp. nov., isolated from human faeces, and creation of Alistipes onderdonkii subsp. onderdonkii subsp. nov.</title>
        <authorList>
            <person name="Sakamoto M."/>
            <person name="Ikeyama N."/>
            <person name="Ogata Y."/>
            <person name="Suda W."/>
            <person name="Iino T."/>
            <person name="Hattori M."/>
            <person name="Ohkuma M."/>
        </authorList>
    </citation>
    <scope>NUCLEOTIDE SEQUENCE [LARGE SCALE GENOMIC DNA]</scope>
    <source>
        <strain evidence="2">5CPEGH6</strain>
    </source>
</reference>
<dbReference type="Proteomes" id="UP000319374">
    <property type="component" value="Chromosome"/>
</dbReference>
<dbReference type="EMBL" id="AP019736">
    <property type="protein sequence ID" value="BBL07069.1"/>
    <property type="molecule type" value="Genomic_DNA"/>
</dbReference>
<dbReference type="GeneID" id="98673695"/>
<dbReference type="AlphaFoldDB" id="A0A4Y1X3M1"/>